<comment type="subcellular location">
    <subcellularLocation>
        <location evidence="4">Cell outer membrane</location>
    </subcellularLocation>
</comment>
<dbReference type="Gene3D" id="3.30.1450.10">
    <property type="match status" value="1"/>
</dbReference>
<feature type="region of interest" description="Disordered" evidence="5">
    <location>
        <begin position="120"/>
        <end position="171"/>
    </location>
</feature>
<dbReference type="GO" id="GO:0043165">
    <property type="term" value="P:Gram-negative-bacterium-type cell outer membrane assembly"/>
    <property type="evidence" value="ECO:0007669"/>
    <property type="project" value="UniProtKB-UniRule"/>
</dbReference>
<protein>
    <recommendedName>
        <fullName evidence="4">Outer membrane protein assembly factor BamE</fullName>
    </recommendedName>
</protein>
<dbReference type="PANTHER" id="PTHR37482:SF1">
    <property type="entry name" value="OUTER MEMBRANE PROTEIN ASSEMBLY FACTOR BAME"/>
    <property type="match status" value="1"/>
</dbReference>
<evidence type="ECO:0000256" key="1">
    <source>
        <dbReference type="ARBA" id="ARBA00022729"/>
    </source>
</evidence>
<dbReference type="EMBL" id="QPIJ01000020">
    <property type="protein sequence ID" value="RCV91490.1"/>
    <property type="molecule type" value="Genomic_DNA"/>
</dbReference>
<evidence type="ECO:0000256" key="4">
    <source>
        <dbReference type="HAMAP-Rule" id="MF_00925"/>
    </source>
</evidence>
<dbReference type="GO" id="GO:1990063">
    <property type="term" value="C:Bam protein complex"/>
    <property type="evidence" value="ECO:0007669"/>
    <property type="project" value="TreeGrafter"/>
</dbReference>
<evidence type="ECO:0000256" key="5">
    <source>
        <dbReference type="SAM" id="MobiDB-lite"/>
    </source>
</evidence>
<name>A0A368U301_9GAMM</name>
<keyword evidence="3 4" id="KW-0998">Cell outer membrane</keyword>
<dbReference type="GO" id="GO:0030674">
    <property type="term" value="F:protein-macromolecule adaptor activity"/>
    <property type="evidence" value="ECO:0007669"/>
    <property type="project" value="TreeGrafter"/>
</dbReference>
<dbReference type="InterPro" id="IPR037873">
    <property type="entry name" value="BamE-like"/>
</dbReference>
<dbReference type="InterPro" id="IPR026592">
    <property type="entry name" value="BamE"/>
</dbReference>
<dbReference type="GO" id="GO:0051205">
    <property type="term" value="P:protein insertion into membrane"/>
    <property type="evidence" value="ECO:0007669"/>
    <property type="project" value="UniProtKB-UniRule"/>
</dbReference>
<dbReference type="PANTHER" id="PTHR37482">
    <property type="entry name" value="OUTER MEMBRANE PROTEIN ASSEMBLY FACTOR BAME"/>
    <property type="match status" value="1"/>
</dbReference>
<keyword evidence="6" id="KW-1133">Transmembrane helix</keyword>
<evidence type="ECO:0000313" key="8">
    <source>
        <dbReference type="EMBL" id="RCV91490.1"/>
    </source>
</evidence>
<comment type="similarity">
    <text evidence="4">Belongs to the BamE family.</text>
</comment>
<evidence type="ECO:0000256" key="2">
    <source>
        <dbReference type="ARBA" id="ARBA00023136"/>
    </source>
</evidence>
<keyword evidence="2 4" id="KW-0472">Membrane</keyword>
<keyword evidence="9" id="KW-1185">Reference proteome</keyword>
<evidence type="ECO:0000259" key="7">
    <source>
        <dbReference type="Pfam" id="PF04355"/>
    </source>
</evidence>
<evidence type="ECO:0000256" key="6">
    <source>
        <dbReference type="SAM" id="Phobius"/>
    </source>
</evidence>
<dbReference type="AlphaFoldDB" id="A0A368U301"/>
<comment type="caution">
    <text evidence="8">The sequence shown here is derived from an EMBL/GenBank/DDBJ whole genome shotgun (WGS) entry which is preliminary data.</text>
</comment>
<sequence>MINRNHDSEEQAQMQKLTRIVALSVTLSATVLVASGCSYVGVYKRDLPQGNLVTQGMVSQLQPGMTQEQVTYLMGSPLLQAPFDSNEWDYVFRLDKAYEGVEQRRVTLVFGEDGRLEQIQREGNMTGDLDLPTAEDRAPARQRGVLDEPLPETPRTAPDPEPVPIYVPDEG</sequence>
<feature type="domain" description="Outer membrane protein assembly factor BamE" evidence="7">
    <location>
        <begin position="50"/>
        <end position="119"/>
    </location>
</feature>
<accession>A0A368U301</accession>
<keyword evidence="1 4" id="KW-0732">Signal</keyword>
<dbReference type="HAMAP" id="MF_00925">
    <property type="entry name" value="OM_assembly_BamE"/>
    <property type="match status" value="1"/>
</dbReference>
<dbReference type="OrthoDB" id="9808250at2"/>
<keyword evidence="6" id="KW-0812">Transmembrane</keyword>
<dbReference type="Proteomes" id="UP000253204">
    <property type="component" value="Unassembled WGS sequence"/>
</dbReference>
<reference evidence="8 9" key="1">
    <citation type="submission" date="2018-07" db="EMBL/GenBank/DDBJ databases">
        <title>Halomonas rutogse sp. nov., isolated from Lake TangqianCo on Tibetan Plateau.</title>
        <authorList>
            <person name="Lu H."/>
            <person name="Xing P."/>
            <person name="Wu Q."/>
        </authorList>
    </citation>
    <scope>NUCLEOTIDE SEQUENCE [LARGE SCALE GENOMIC DNA]</scope>
    <source>
        <strain evidence="8 9">TQ8S</strain>
    </source>
</reference>
<evidence type="ECO:0000313" key="9">
    <source>
        <dbReference type="Proteomes" id="UP000253204"/>
    </source>
</evidence>
<gene>
    <name evidence="4" type="primary">bamE</name>
    <name evidence="8" type="ORF">DU506_10150</name>
</gene>
<proteinExistence type="inferred from homology"/>
<dbReference type="Pfam" id="PF04355">
    <property type="entry name" value="BamE"/>
    <property type="match status" value="1"/>
</dbReference>
<comment type="subunit">
    <text evidence="4">Part of the Bam complex.</text>
</comment>
<evidence type="ECO:0000256" key="3">
    <source>
        <dbReference type="ARBA" id="ARBA00023237"/>
    </source>
</evidence>
<organism evidence="8 9">
    <name type="scientific">Vreelandella rituensis</name>
    <dbReference type="NCBI Taxonomy" id="2282306"/>
    <lineage>
        <taxon>Bacteria</taxon>
        <taxon>Pseudomonadati</taxon>
        <taxon>Pseudomonadota</taxon>
        <taxon>Gammaproteobacteria</taxon>
        <taxon>Oceanospirillales</taxon>
        <taxon>Halomonadaceae</taxon>
        <taxon>Vreelandella</taxon>
    </lineage>
</organism>
<feature type="transmembrane region" description="Helical" evidence="6">
    <location>
        <begin position="20"/>
        <end position="42"/>
    </location>
</feature>
<comment type="function">
    <text evidence="4">Part of the outer membrane protein assembly complex, which is involved in assembly and insertion of beta-barrel proteins into the outer membrane.</text>
</comment>
<dbReference type="InterPro" id="IPR007450">
    <property type="entry name" value="BamE_dom"/>
</dbReference>